<proteinExistence type="predicted"/>
<dbReference type="PaxDb" id="537011-PREVCOP_06582"/>
<name>D1PH62_9BACT</name>
<dbReference type="EMBL" id="ACBX02000049">
    <property type="protein sequence ID" value="EFB34016.1"/>
    <property type="molecule type" value="Genomic_DNA"/>
</dbReference>
<evidence type="ECO:0000313" key="2">
    <source>
        <dbReference type="Proteomes" id="UP000004477"/>
    </source>
</evidence>
<dbReference type="STRING" id="537011.PREVCOP_06582"/>
<evidence type="ECO:0000313" key="1">
    <source>
        <dbReference type="EMBL" id="EFB34016.1"/>
    </source>
</evidence>
<accession>D1PH62</accession>
<dbReference type="Proteomes" id="UP000004477">
    <property type="component" value="Unassembled WGS sequence"/>
</dbReference>
<comment type="caution">
    <text evidence="1">The sequence shown here is derived from an EMBL/GenBank/DDBJ whole genome shotgun (WGS) entry which is preliminary data.</text>
</comment>
<protein>
    <submittedName>
        <fullName evidence="1">Uncharacterized protein</fullName>
    </submittedName>
</protein>
<dbReference type="AlphaFoldDB" id="D1PH62"/>
<reference evidence="1" key="1">
    <citation type="submission" date="2009-11" db="EMBL/GenBank/DDBJ databases">
        <authorList>
            <person name="Weinstock G."/>
            <person name="Sodergren E."/>
            <person name="Clifton S."/>
            <person name="Fulton L."/>
            <person name="Fulton B."/>
            <person name="Courtney L."/>
            <person name="Fronick C."/>
            <person name="Harrison M."/>
            <person name="Strong C."/>
            <person name="Farmer C."/>
            <person name="Delahaunty K."/>
            <person name="Markovic C."/>
            <person name="Hall O."/>
            <person name="Minx P."/>
            <person name="Tomlinson C."/>
            <person name="Mitreva M."/>
            <person name="Nelson J."/>
            <person name="Hou S."/>
            <person name="Wollam A."/>
            <person name="Pepin K.H."/>
            <person name="Johnson M."/>
            <person name="Bhonagiri V."/>
            <person name="Nash W.E."/>
            <person name="Warren W."/>
            <person name="Chinwalla A."/>
            <person name="Mardis E.R."/>
            <person name="Wilson R.K."/>
        </authorList>
    </citation>
    <scope>NUCLEOTIDE SEQUENCE [LARGE SCALE GENOMIC DNA]</scope>
    <source>
        <strain evidence="1">DSM 18205</strain>
    </source>
</reference>
<dbReference type="HOGENOM" id="CLU_3237606_0_0_10"/>
<organism evidence="1 2">
    <name type="scientific">Segatella copri DSM 18205</name>
    <dbReference type="NCBI Taxonomy" id="537011"/>
    <lineage>
        <taxon>Bacteria</taxon>
        <taxon>Pseudomonadati</taxon>
        <taxon>Bacteroidota</taxon>
        <taxon>Bacteroidia</taxon>
        <taxon>Bacteroidales</taxon>
        <taxon>Prevotellaceae</taxon>
        <taxon>Segatella</taxon>
    </lineage>
</organism>
<sequence>MAEKNSIPQFVNSESIMADSNYVKWLSDLKEQSAKNSISNNND</sequence>
<keyword evidence="2" id="KW-1185">Reference proteome</keyword>
<gene>
    <name evidence="1" type="ORF">PREVCOP_06582</name>
</gene>